<accession>M6BR73</accession>
<sequence>MIERYATYKKQIIQANFESFLYDMKSEFKKGKKKAFKSGDKLPVTAIAQNKSVLKNKTSAHKSFPKGLNKPITNRFPRKNI</sequence>
<evidence type="ECO:0000256" key="1">
    <source>
        <dbReference type="SAM" id="MobiDB-lite"/>
    </source>
</evidence>
<evidence type="ECO:0000313" key="2">
    <source>
        <dbReference type="EMBL" id="EMJ81969.1"/>
    </source>
</evidence>
<name>M6BR73_LEPBO</name>
<organism evidence="2 3">
    <name type="scientific">Leptospira borgpetersenii serovar Hardjo-bovis str. Sponselee</name>
    <dbReference type="NCBI Taxonomy" id="1303729"/>
    <lineage>
        <taxon>Bacteria</taxon>
        <taxon>Pseudomonadati</taxon>
        <taxon>Spirochaetota</taxon>
        <taxon>Spirochaetia</taxon>
        <taxon>Leptospirales</taxon>
        <taxon>Leptospiraceae</taxon>
        <taxon>Leptospira</taxon>
    </lineage>
</organism>
<protein>
    <submittedName>
        <fullName evidence="2">Uncharacterized protein</fullName>
    </submittedName>
</protein>
<dbReference type="PATRIC" id="fig|1218567.3.peg.1889"/>
<dbReference type="AlphaFoldDB" id="M6BR73"/>
<comment type="caution">
    <text evidence="2">The sequence shown here is derived from an EMBL/GenBank/DDBJ whole genome shotgun (WGS) entry which is preliminary data.</text>
</comment>
<proteinExistence type="predicted"/>
<gene>
    <name evidence="2" type="ORF">LEP1GSC016_2444</name>
</gene>
<evidence type="ECO:0000313" key="3">
    <source>
        <dbReference type="Proteomes" id="UP000011873"/>
    </source>
</evidence>
<dbReference type="RefSeq" id="WP_017859652.1">
    <property type="nucleotide sequence ID" value="NZ_ANMU01000074.1"/>
</dbReference>
<dbReference type="Proteomes" id="UP000011873">
    <property type="component" value="Unassembled WGS sequence"/>
</dbReference>
<dbReference type="EMBL" id="ANMU01000074">
    <property type="protein sequence ID" value="EMJ81969.1"/>
    <property type="molecule type" value="Genomic_DNA"/>
</dbReference>
<feature type="region of interest" description="Disordered" evidence="1">
    <location>
        <begin position="57"/>
        <end position="81"/>
    </location>
</feature>
<reference evidence="2 3" key="1">
    <citation type="submission" date="2013-01" db="EMBL/GenBank/DDBJ databases">
        <authorList>
            <person name="Harkins D.M."/>
            <person name="Durkin A.S."/>
            <person name="Brinkac L.M."/>
            <person name="Haft D.H."/>
            <person name="Selengut J.D."/>
            <person name="Sanka R."/>
            <person name="DePew J."/>
            <person name="Purushe J."/>
            <person name="Galloway R.L."/>
            <person name="Vinetz J.M."/>
            <person name="Sutton G.G."/>
            <person name="Nierman W.C."/>
            <person name="Fouts D.E."/>
        </authorList>
    </citation>
    <scope>NUCLEOTIDE SEQUENCE [LARGE SCALE GENOMIC DNA]</scope>
    <source>
        <strain evidence="2 3">Sponselee CDC</strain>
    </source>
</reference>